<proteinExistence type="predicted"/>
<feature type="region of interest" description="Disordered" evidence="1">
    <location>
        <begin position="232"/>
        <end position="262"/>
    </location>
</feature>
<evidence type="ECO:0000256" key="1">
    <source>
        <dbReference type="SAM" id="MobiDB-lite"/>
    </source>
</evidence>
<accession>A0AAV5RGL7</accession>
<dbReference type="AlphaFoldDB" id="A0AAV5RGL7"/>
<dbReference type="InterPro" id="IPR053030">
    <property type="entry name" value="Ribosomal_biogenesis_FAF1-like"/>
</dbReference>
<dbReference type="PANTHER" id="PTHR28096">
    <property type="entry name" value="PROTEIN FAF1"/>
    <property type="match status" value="1"/>
</dbReference>
<feature type="region of interest" description="Disordered" evidence="1">
    <location>
        <begin position="1"/>
        <end position="106"/>
    </location>
</feature>
<dbReference type="GO" id="GO:0000462">
    <property type="term" value="P:maturation of SSU-rRNA from tricistronic rRNA transcript (SSU-rRNA, 5.8S rRNA, LSU-rRNA)"/>
    <property type="evidence" value="ECO:0007669"/>
    <property type="project" value="TreeGrafter"/>
</dbReference>
<protein>
    <submittedName>
        <fullName evidence="2">Faf1 protein</fullName>
    </submittedName>
</protein>
<name>A0AAV5RGL7_STABA</name>
<keyword evidence="3" id="KW-1185">Reference proteome</keyword>
<dbReference type="Proteomes" id="UP001362899">
    <property type="component" value="Unassembled WGS sequence"/>
</dbReference>
<dbReference type="PANTHER" id="PTHR28096:SF1">
    <property type="entry name" value="PROTEIN FAF1"/>
    <property type="match status" value="1"/>
</dbReference>
<feature type="compositionally biased region" description="Basic residues" evidence="1">
    <location>
        <begin position="246"/>
        <end position="262"/>
    </location>
</feature>
<feature type="compositionally biased region" description="Basic and acidic residues" evidence="1">
    <location>
        <begin position="91"/>
        <end position="106"/>
    </location>
</feature>
<sequence>MDAIKKAFEAQFGTEWSTPVVGSVNEEDSDANVDSSNINESDSDSNESVGSDSEQTENTEGPLTIKHKEAGKSLPDMTKHNRRKFMSSGAPRDDTQFESPKTKKEEAYNLDNDLALQRMIDESHILNHRPNGHEYTGADISGVLDPLEAVGKNRLKTIEHRLVKAGAKQTTQRMPQAMAVGVRNKNLQRKQKTKKEAKEAGIILAKERFTKSKNRTRDTGLKINTIGKASEHGIHISASEIARMTNKGKARGGSHGSRGKRR</sequence>
<feature type="compositionally biased region" description="Low complexity" evidence="1">
    <location>
        <begin position="32"/>
        <end position="53"/>
    </location>
</feature>
<reference evidence="2 3" key="1">
    <citation type="journal article" date="2023" name="Elife">
        <title>Identification of key yeast species and microbe-microbe interactions impacting larval growth of Drosophila in the wild.</title>
        <authorList>
            <person name="Mure A."/>
            <person name="Sugiura Y."/>
            <person name="Maeda R."/>
            <person name="Honda K."/>
            <person name="Sakurai N."/>
            <person name="Takahashi Y."/>
            <person name="Watada M."/>
            <person name="Katoh T."/>
            <person name="Gotoh A."/>
            <person name="Gotoh Y."/>
            <person name="Taniguchi I."/>
            <person name="Nakamura K."/>
            <person name="Hayashi T."/>
            <person name="Katayama T."/>
            <person name="Uemura T."/>
            <person name="Hattori Y."/>
        </authorList>
    </citation>
    <scope>NUCLEOTIDE SEQUENCE [LARGE SCALE GENOMIC DNA]</scope>
    <source>
        <strain evidence="2 3">SB-73</strain>
    </source>
</reference>
<dbReference type="EMBL" id="BTGC01000003">
    <property type="protein sequence ID" value="GMM49751.1"/>
    <property type="molecule type" value="Genomic_DNA"/>
</dbReference>
<comment type="caution">
    <text evidence="2">The sequence shown here is derived from an EMBL/GenBank/DDBJ whole genome shotgun (WGS) entry which is preliminary data.</text>
</comment>
<evidence type="ECO:0000313" key="3">
    <source>
        <dbReference type="Proteomes" id="UP001362899"/>
    </source>
</evidence>
<organism evidence="2 3">
    <name type="scientific">Starmerella bacillaris</name>
    <name type="common">Yeast</name>
    <name type="synonym">Candida zemplinina</name>
    <dbReference type="NCBI Taxonomy" id="1247836"/>
    <lineage>
        <taxon>Eukaryota</taxon>
        <taxon>Fungi</taxon>
        <taxon>Dikarya</taxon>
        <taxon>Ascomycota</taxon>
        <taxon>Saccharomycotina</taxon>
        <taxon>Dipodascomycetes</taxon>
        <taxon>Dipodascales</taxon>
        <taxon>Trichomonascaceae</taxon>
        <taxon>Starmerella</taxon>
    </lineage>
</organism>
<dbReference type="GO" id="GO:0005730">
    <property type="term" value="C:nucleolus"/>
    <property type="evidence" value="ECO:0007669"/>
    <property type="project" value="TreeGrafter"/>
</dbReference>
<gene>
    <name evidence="2" type="ORF">DASB73_007090</name>
</gene>
<evidence type="ECO:0000313" key="2">
    <source>
        <dbReference type="EMBL" id="GMM49751.1"/>
    </source>
</evidence>